<organism evidence="1 2">
    <name type="scientific">Ooceraea biroi</name>
    <name type="common">Clonal raider ant</name>
    <name type="synonym">Cerapachys biroi</name>
    <dbReference type="NCBI Taxonomy" id="2015173"/>
    <lineage>
        <taxon>Eukaryota</taxon>
        <taxon>Metazoa</taxon>
        <taxon>Ecdysozoa</taxon>
        <taxon>Arthropoda</taxon>
        <taxon>Hexapoda</taxon>
        <taxon>Insecta</taxon>
        <taxon>Pterygota</taxon>
        <taxon>Neoptera</taxon>
        <taxon>Endopterygota</taxon>
        <taxon>Hymenoptera</taxon>
        <taxon>Apocrita</taxon>
        <taxon>Aculeata</taxon>
        <taxon>Formicoidea</taxon>
        <taxon>Formicidae</taxon>
        <taxon>Dorylinae</taxon>
        <taxon>Ooceraea</taxon>
    </lineage>
</organism>
<dbReference type="OrthoDB" id="7554151at2759"/>
<evidence type="ECO:0000313" key="1">
    <source>
        <dbReference type="EMBL" id="RLU21049.1"/>
    </source>
</evidence>
<accession>A0A3L8DMB0</accession>
<dbReference type="Proteomes" id="UP000279307">
    <property type="component" value="Chromosome 7"/>
</dbReference>
<comment type="caution">
    <text evidence="1">The sequence shown here is derived from an EMBL/GenBank/DDBJ whole genome shotgun (WGS) entry which is preliminary data.</text>
</comment>
<reference evidence="1 2" key="1">
    <citation type="journal article" date="2018" name="Genome Res.">
        <title>The genomic architecture and molecular evolution of ant odorant receptors.</title>
        <authorList>
            <person name="McKenzie S.K."/>
            <person name="Kronauer D.J.C."/>
        </authorList>
    </citation>
    <scope>NUCLEOTIDE SEQUENCE [LARGE SCALE GENOMIC DNA]</scope>
    <source>
        <strain evidence="1">Clonal line C1</strain>
    </source>
</reference>
<dbReference type="PANTHER" id="PTHR33244:SF3">
    <property type="entry name" value="PEPTIDASE A2 DOMAIN-CONTAINING PROTEIN"/>
    <property type="match status" value="1"/>
</dbReference>
<evidence type="ECO:0000313" key="2">
    <source>
        <dbReference type="Proteomes" id="UP000279307"/>
    </source>
</evidence>
<gene>
    <name evidence="1" type="ORF">DMN91_007665</name>
</gene>
<sequence length="261" mass="30855">MGNYPHYKYTKISSIYWIYRETCADNKEIVKKALYDNKDMYISLLEYRNTPIGRNLPTPAKLLFGRRLNTFIPSKEQFVKAKGSSKKTFDICKNVKLKQKKYYDKTAKNLPPLVVGDNVMVQLKEKDVWEPAKVIRIDVNRPRAYLAQLKRDGKVFVRNRRFLKKVGVDRFENKTGLDEELEKMIYVQLRVNERNNSHCSEEKTVDLSRQSELVDQKYESVTNKIDNKDNGKEEQITDFKTVKTRYGRTVSRPKYLQQYVQ</sequence>
<protein>
    <submittedName>
        <fullName evidence="1">Uncharacterized protein</fullName>
    </submittedName>
</protein>
<dbReference type="PANTHER" id="PTHR33244">
    <property type="entry name" value="INTEGRASE CATALYTIC DOMAIN-CONTAINING PROTEIN-RELATED"/>
    <property type="match status" value="1"/>
</dbReference>
<proteinExistence type="predicted"/>
<dbReference type="EMBL" id="QOIP01000007">
    <property type="protein sequence ID" value="RLU21049.1"/>
    <property type="molecule type" value="Genomic_DNA"/>
</dbReference>
<dbReference type="AlphaFoldDB" id="A0A3L8DMB0"/>
<name>A0A3L8DMB0_OOCBI</name>